<dbReference type="Proteomes" id="UP001303046">
    <property type="component" value="Unassembled WGS sequence"/>
</dbReference>
<evidence type="ECO:0000313" key="1">
    <source>
        <dbReference type="EMBL" id="KAK6744555.1"/>
    </source>
</evidence>
<keyword evidence="2" id="KW-1185">Reference proteome</keyword>
<proteinExistence type="predicted"/>
<organism evidence="1 2">
    <name type="scientific">Necator americanus</name>
    <name type="common">Human hookworm</name>
    <dbReference type="NCBI Taxonomy" id="51031"/>
    <lineage>
        <taxon>Eukaryota</taxon>
        <taxon>Metazoa</taxon>
        <taxon>Ecdysozoa</taxon>
        <taxon>Nematoda</taxon>
        <taxon>Chromadorea</taxon>
        <taxon>Rhabditida</taxon>
        <taxon>Rhabditina</taxon>
        <taxon>Rhabditomorpha</taxon>
        <taxon>Strongyloidea</taxon>
        <taxon>Ancylostomatidae</taxon>
        <taxon>Bunostominae</taxon>
        <taxon>Necator</taxon>
    </lineage>
</organism>
<gene>
    <name evidence="1" type="primary">Necator_chrIII.g12106</name>
    <name evidence="1" type="ORF">RB195_011340</name>
</gene>
<sequence>MEYLVDDTFSVTRYNIRLTALMVADKKVRGLPADDIKVLFGEIRRLVPEFNPKVFLFDEARAFFNGFKALFPDYTAFMRIPGRDEQSYGDLPNQEEFFKGRAFQSYTVINEIGLLVKMDSDESYGCMSSVKEMALVFSSDQVMPRARRTL</sequence>
<evidence type="ECO:0000313" key="2">
    <source>
        <dbReference type="Proteomes" id="UP001303046"/>
    </source>
</evidence>
<reference evidence="1 2" key="1">
    <citation type="submission" date="2023-08" db="EMBL/GenBank/DDBJ databases">
        <title>A Necator americanus chromosomal reference genome.</title>
        <authorList>
            <person name="Ilik V."/>
            <person name="Petrzelkova K.J."/>
            <person name="Pardy F."/>
            <person name="Fuh T."/>
            <person name="Niatou-Singa F.S."/>
            <person name="Gouil Q."/>
            <person name="Baker L."/>
            <person name="Ritchie M.E."/>
            <person name="Jex A.R."/>
            <person name="Gazzola D."/>
            <person name="Li H."/>
            <person name="Toshio Fujiwara R."/>
            <person name="Zhan B."/>
            <person name="Aroian R.V."/>
            <person name="Pafco B."/>
            <person name="Schwarz E.M."/>
        </authorList>
    </citation>
    <scope>NUCLEOTIDE SEQUENCE [LARGE SCALE GENOMIC DNA]</scope>
    <source>
        <strain evidence="1 2">Aroian</strain>
        <tissue evidence="1">Whole animal</tissue>
    </source>
</reference>
<evidence type="ECO:0008006" key="3">
    <source>
        <dbReference type="Google" id="ProtNLM"/>
    </source>
</evidence>
<accession>A0ABR1D449</accession>
<dbReference type="EMBL" id="JAVFWL010000003">
    <property type="protein sequence ID" value="KAK6744555.1"/>
    <property type="molecule type" value="Genomic_DNA"/>
</dbReference>
<protein>
    <recommendedName>
        <fullName evidence="3">Transposase</fullName>
    </recommendedName>
</protein>
<name>A0ABR1D449_NECAM</name>
<comment type="caution">
    <text evidence="1">The sequence shown here is derived from an EMBL/GenBank/DDBJ whole genome shotgun (WGS) entry which is preliminary data.</text>
</comment>